<dbReference type="SUPFAM" id="SSF52833">
    <property type="entry name" value="Thioredoxin-like"/>
    <property type="match status" value="1"/>
</dbReference>
<dbReference type="GO" id="GO:0006749">
    <property type="term" value="P:glutathione metabolic process"/>
    <property type="evidence" value="ECO:0007669"/>
    <property type="project" value="TreeGrafter"/>
</dbReference>
<dbReference type="InterPro" id="IPR010987">
    <property type="entry name" value="Glutathione-S-Trfase_C-like"/>
</dbReference>
<gene>
    <name evidence="4" type="ORF">BS50DRAFT_572851</name>
</gene>
<name>A0A2T2NRH0_CORCC</name>
<organism evidence="4 5">
    <name type="scientific">Corynespora cassiicola Philippines</name>
    <dbReference type="NCBI Taxonomy" id="1448308"/>
    <lineage>
        <taxon>Eukaryota</taxon>
        <taxon>Fungi</taxon>
        <taxon>Dikarya</taxon>
        <taxon>Ascomycota</taxon>
        <taxon>Pezizomycotina</taxon>
        <taxon>Dothideomycetes</taxon>
        <taxon>Pleosporomycetidae</taxon>
        <taxon>Pleosporales</taxon>
        <taxon>Corynesporascaceae</taxon>
        <taxon>Corynespora</taxon>
    </lineage>
</organism>
<evidence type="ECO:0000313" key="5">
    <source>
        <dbReference type="Proteomes" id="UP000240883"/>
    </source>
</evidence>
<dbReference type="PROSITE" id="PS50405">
    <property type="entry name" value="GST_CTER"/>
    <property type="match status" value="1"/>
</dbReference>
<dbReference type="PROSITE" id="PS50404">
    <property type="entry name" value="GST_NTER"/>
    <property type="match status" value="1"/>
</dbReference>
<dbReference type="SUPFAM" id="SSF47616">
    <property type="entry name" value="GST C-terminal domain-like"/>
    <property type="match status" value="1"/>
</dbReference>
<dbReference type="InterPro" id="IPR036282">
    <property type="entry name" value="Glutathione-S-Trfase_C_sf"/>
</dbReference>
<dbReference type="EMBL" id="KZ678134">
    <property type="protein sequence ID" value="PSN67866.1"/>
    <property type="molecule type" value="Genomic_DNA"/>
</dbReference>
<dbReference type="Pfam" id="PF14497">
    <property type="entry name" value="GST_C_3"/>
    <property type="match status" value="1"/>
</dbReference>
<dbReference type="STRING" id="1448308.A0A2T2NRH0"/>
<dbReference type="FunFam" id="1.20.1050.10:FF:000051">
    <property type="entry name" value="Glutathione S-transferase"/>
    <property type="match status" value="1"/>
</dbReference>
<feature type="compositionally biased region" description="Basic and acidic residues" evidence="1">
    <location>
        <begin position="1"/>
        <end position="12"/>
    </location>
</feature>
<feature type="domain" description="GST N-terminal" evidence="2">
    <location>
        <begin position="90"/>
        <end position="187"/>
    </location>
</feature>
<dbReference type="Gene3D" id="1.20.1050.10">
    <property type="match status" value="1"/>
</dbReference>
<feature type="region of interest" description="Disordered" evidence="1">
    <location>
        <begin position="1"/>
        <end position="20"/>
    </location>
</feature>
<dbReference type="GO" id="GO:0004364">
    <property type="term" value="F:glutathione transferase activity"/>
    <property type="evidence" value="ECO:0007669"/>
    <property type="project" value="TreeGrafter"/>
</dbReference>
<dbReference type="InterPro" id="IPR036249">
    <property type="entry name" value="Thioredoxin-like_sf"/>
</dbReference>
<dbReference type="CDD" id="cd03192">
    <property type="entry name" value="GST_C_Sigma_like"/>
    <property type="match status" value="1"/>
</dbReference>
<dbReference type="Gene3D" id="3.40.30.10">
    <property type="entry name" value="Glutaredoxin"/>
    <property type="match status" value="1"/>
</dbReference>
<proteinExistence type="predicted"/>
<dbReference type="InterPro" id="IPR004046">
    <property type="entry name" value="GST_C"/>
</dbReference>
<feature type="domain" description="GST C-terminal" evidence="3">
    <location>
        <begin position="189"/>
        <end position="328"/>
    </location>
</feature>
<dbReference type="InterPro" id="IPR004045">
    <property type="entry name" value="Glutathione_S-Trfase_N"/>
</dbReference>
<sequence length="342" mass="38370">MRDAGAEHREAFPRTPQYDAANRMHGTAFPASLKAGGAHPPRPPCLTCLTCLTCSTATQPSLLSGPRRTVSARFAHATMATTKKARTHPPYELLYWPEIPGRGEFIRLAFEAAGVSYTDVCNEKKDGINEVLAIKDDKLTVDKDGNPPVFAPPALRVPGESKDGKSLVLYQTPSILAYLGDRLGLAGEDEIEKHWILSHTLTALDLNNEAHDTHHPIAVTKYYEEQKDEALKKAQDFRENRIPKFFGYFERLLQGNEPAGKGKHLVGGKLSYADTTLWHILNGLKFAFPKELEAREKDFPLLFETFYPSVQEHSGLKEYLASSRRKPFSMGIFRHYPELDRH</sequence>
<evidence type="ECO:0000313" key="4">
    <source>
        <dbReference type="EMBL" id="PSN67866.1"/>
    </source>
</evidence>
<keyword evidence="5" id="KW-1185">Reference proteome</keyword>
<accession>A0A2T2NRH0</accession>
<dbReference type="InterPro" id="IPR050213">
    <property type="entry name" value="GST_superfamily"/>
</dbReference>
<protein>
    <submittedName>
        <fullName evidence="4">Glutathione S-transferase</fullName>
    </submittedName>
</protein>
<dbReference type="Proteomes" id="UP000240883">
    <property type="component" value="Unassembled WGS sequence"/>
</dbReference>
<evidence type="ECO:0000259" key="3">
    <source>
        <dbReference type="PROSITE" id="PS50405"/>
    </source>
</evidence>
<dbReference type="PANTHER" id="PTHR11571">
    <property type="entry name" value="GLUTATHIONE S-TRANSFERASE"/>
    <property type="match status" value="1"/>
</dbReference>
<dbReference type="PANTHER" id="PTHR11571:SF263">
    <property type="entry name" value="GLUTATHIONE S-TRANSFERASE"/>
    <property type="match status" value="1"/>
</dbReference>
<evidence type="ECO:0000259" key="2">
    <source>
        <dbReference type="PROSITE" id="PS50404"/>
    </source>
</evidence>
<keyword evidence="4" id="KW-0808">Transferase</keyword>
<dbReference type="AlphaFoldDB" id="A0A2T2NRH0"/>
<evidence type="ECO:0000256" key="1">
    <source>
        <dbReference type="SAM" id="MobiDB-lite"/>
    </source>
</evidence>
<dbReference type="OrthoDB" id="414243at2759"/>
<reference evidence="4 5" key="1">
    <citation type="journal article" date="2018" name="Front. Microbiol.">
        <title>Genome-Wide Analysis of Corynespora cassiicola Leaf Fall Disease Putative Effectors.</title>
        <authorList>
            <person name="Lopez D."/>
            <person name="Ribeiro S."/>
            <person name="Label P."/>
            <person name="Fumanal B."/>
            <person name="Venisse J.S."/>
            <person name="Kohler A."/>
            <person name="de Oliveira R.R."/>
            <person name="Labutti K."/>
            <person name="Lipzen A."/>
            <person name="Lail K."/>
            <person name="Bauer D."/>
            <person name="Ohm R.A."/>
            <person name="Barry K.W."/>
            <person name="Spatafora J."/>
            <person name="Grigoriev I.V."/>
            <person name="Martin F.M."/>
            <person name="Pujade-Renaud V."/>
        </authorList>
    </citation>
    <scope>NUCLEOTIDE SEQUENCE [LARGE SCALE GENOMIC DNA]</scope>
    <source>
        <strain evidence="4 5">Philippines</strain>
    </source>
</reference>